<dbReference type="AlphaFoldDB" id="A0A1H1MYT7"/>
<gene>
    <name evidence="1" type="ORF">SAMN04488552_1510</name>
</gene>
<protein>
    <recommendedName>
        <fullName evidence="3">Signal transducing protein</fullName>
    </recommendedName>
</protein>
<reference evidence="1 2" key="1">
    <citation type="submission" date="2016-10" db="EMBL/GenBank/DDBJ databases">
        <authorList>
            <person name="Varghese N."/>
            <person name="Submissions S."/>
        </authorList>
    </citation>
    <scope>NUCLEOTIDE SEQUENCE [LARGE SCALE GENOMIC DNA]</scope>
    <source>
        <strain evidence="1 2">Mar_2010_102</strain>
    </source>
</reference>
<evidence type="ECO:0008006" key="3">
    <source>
        <dbReference type="Google" id="ProtNLM"/>
    </source>
</evidence>
<dbReference type="Proteomes" id="UP000198858">
    <property type="component" value="Chromosome I"/>
</dbReference>
<accession>A0A1H1MYT7</accession>
<organism evidence="1 2">
    <name type="scientific">Christiangramia echinicola</name>
    <dbReference type="NCBI Taxonomy" id="279359"/>
    <lineage>
        <taxon>Bacteria</taxon>
        <taxon>Pseudomonadati</taxon>
        <taxon>Bacteroidota</taxon>
        <taxon>Flavobacteriia</taxon>
        <taxon>Flavobacteriales</taxon>
        <taxon>Flavobacteriaceae</taxon>
        <taxon>Christiangramia</taxon>
    </lineage>
</organism>
<dbReference type="RefSeq" id="WP_026932912.1">
    <property type="nucleotide sequence ID" value="NZ_LT629745.1"/>
</dbReference>
<keyword evidence="2" id="KW-1185">Reference proteome</keyword>
<name>A0A1H1MYT7_9FLAO</name>
<evidence type="ECO:0000313" key="1">
    <source>
        <dbReference type="EMBL" id="SDR91934.1"/>
    </source>
</evidence>
<sequence length="80" mass="9241">MKDYICLATFTYPHEYFVLKLKFDEAGIRYYFQNETLVGLLPLSSFAFGGIRLMVHPLNISKAKQIIDSLNDKSSHLRIV</sequence>
<dbReference type="EMBL" id="LT629745">
    <property type="protein sequence ID" value="SDR91934.1"/>
    <property type="molecule type" value="Genomic_DNA"/>
</dbReference>
<evidence type="ECO:0000313" key="2">
    <source>
        <dbReference type="Proteomes" id="UP000198858"/>
    </source>
</evidence>
<proteinExistence type="predicted"/>